<evidence type="ECO:0000313" key="2">
    <source>
        <dbReference type="Proteomes" id="UP000826212"/>
    </source>
</evidence>
<proteinExistence type="predicted"/>
<keyword evidence="2" id="KW-1185">Reference proteome</keyword>
<organism evidence="1 2">
    <name type="scientific">Halosquirtibacter laminarini</name>
    <dbReference type="NCBI Taxonomy" id="3374600"/>
    <lineage>
        <taxon>Bacteria</taxon>
        <taxon>Pseudomonadati</taxon>
        <taxon>Bacteroidota</taxon>
        <taxon>Bacteroidia</taxon>
        <taxon>Marinilabiliales</taxon>
        <taxon>Prolixibacteraceae</taxon>
        <taxon>Halosquirtibacter</taxon>
    </lineage>
</organism>
<dbReference type="EMBL" id="CP081303">
    <property type="protein sequence ID" value="QZE13596.1"/>
    <property type="molecule type" value="Genomic_DNA"/>
</dbReference>
<accession>A0AC61NDN1</accession>
<gene>
    <name evidence="1" type="ORF">K4L44_13595</name>
</gene>
<dbReference type="Proteomes" id="UP000826212">
    <property type="component" value="Chromosome"/>
</dbReference>
<evidence type="ECO:0000313" key="1">
    <source>
        <dbReference type="EMBL" id="QZE13596.1"/>
    </source>
</evidence>
<reference evidence="1" key="1">
    <citation type="submission" date="2021-08" db="EMBL/GenBank/DDBJ databases">
        <title>Novel anaerobic bacterium isolated from sea squirt in East Sea, Republic of Korea.</title>
        <authorList>
            <person name="Nguyen T.H."/>
            <person name="Li Z."/>
            <person name="Lee Y.-J."/>
            <person name="Ko J."/>
            <person name="Kim S.-G."/>
        </authorList>
    </citation>
    <scope>NUCLEOTIDE SEQUENCE</scope>
    <source>
        <strain evidence="1">KCTC 25031</strain>
    </source>
</reference>
<protein>
    <submittedName>
        <fullName evidence="1">CAP domain-containing protein</fullName>
    </submittedName>
</protein>
<sequence>MNKLIALVILLSTFTCISCSKDDEDPNSVAKGGNVEHKMMLDEINFLRTRPQEYAKKRLEAASNKGTDNGAYNEIMALQPLNALKLNDQLIASATNYAAELSNHAHLSHDYGGSLGDRITSFGYSWTRCGENIAMGTNTDLDYKTNAVIAAQEFVLIYVIDRGVQGVGHRKNLISPHWKEIGIGYYSKKGIFYNAQQFGCQ</sequence>
<name>A0AC61NDN1_9BACT</name>